<evidence type="ECO:0000313" key="4">
    <source>
        <dbReference type="Proteomes" id="UP000093695"/>
    </source>
</evidence>
<dbReference type="PANTHER" id="PTHR46344">
    <property type="entry name" value="OS02G0202900 PROTEIN"/>
    <property type="match status" value="1"/>
</dbReference>
<evidence type="ECO:0000313" key="3">
    <source>
        <dbReference type="EMBL" id="ANN19112.1"/>
    </source>
</evidence>
<dbReference type="STRING" id="31958.SD37_28140"/>
<dbReference type="EMBL" id="CP016174">
    <property type="protein sequence ID" value="ANN19112.1"/>
    <property type="molecule type" value="Genomic_DNA"/>
</dbReference>
<dbReference type="InterPro" id="IPR006652">
    <property type="entry name" value="Kelch_1"/>
</dbReference>
<protein>
    <recommendedName>
        <fullName evidence="5">Kelch-like protein 17</fullName>
    </recommendedName>
</protein>
<dbReference type="eggNOG" id="COG3055">
    <property type="taxonomic scope" value="Bacteria"/>
</dbReference>
<dbReference type="Gene3D" id="2.130.10.80">
    <property type="entry name" value="Galactose oxidase/kelch, beta-propeller"/>
    <property type="match status" value="2"/>
</dbReference>
<keyword evidence="1" id="KW-0880">Kelch repeat</keyword>
<reference evidence="3 4" key="1">
    <citation type="journal article" date="2015" name="Genome Announc.">
        <title>Draft Genome Sequence of Norvancomycin-Producing Strain Amycolatopsis orientalis CPCC200066.</title>
        <authorList>
            <person name="Lei X."/>
            <person name="Yuan F."/>
            <person name="Shi Y."/>
            <person name="Li X."/>
            <person name="Wang L."/>
            <person name="Hong B."/>
        </authorList>
    </citation>
    <scope>NUCLEOTIDE SEQUENCE [LARGE SCALE GENOMIC DNA]</scope>
    <source>
        <strain evidence="3 4">B-37</strain>
    </source>
</reference>
<dbReference type="PANTHER" id="PTHR46344:SF27">
    <property type="entry name" value="KELCH REPEAT SUPERFAMILY PROTEIN"/>
    <property type="match status" value="1"/>
</dbReference>
<evidence type="ECO:0008006" key="5">
    <source>
        <dbReference type="Google" id="ProtNLM"/>
    </source>
</evidence>
<dbReference type="SMART" id="SM00612">
    <property type="entry name" value="Kelch"/>
    <property type="match status" value="5"/>
</dbReference>
<dbReference type="KEGG" id="aori:SD37_28140"/>
<dbReference type="SUPFAM" id="SSF50965">
    <property type="entry name" value="Galactose oxidase, central domain"/>
    <property type="match status" value="1"/>
</dbReference>
<keyword evidence="2" id="KW-0677">Repeat</keyword>
<dbReference type="Pfam" id="PF24681">
    <property type="entry name" value="Kelch_KLHDC2_KLHL20_DRC7"/>
    <property type="match status" value="1"/>
</dbReference>
<dbReference type="InterPro" id="IPR011043">
    <property type="entry name" value="Gal_Oxase/kelch_b-propeller"/>
</dbReference>
<dbReference type="InterPro" id="IPR015915">
    <property type="entry name" value="Kelch-typ_b-propeller"/>
</dbReference>
<gene>
    <name evidence="3" type="ORF">SD37_28140</name>
</gene>
<evidence type="ECO:0000256" key="2">
    <source>
        <dbReference type="ARBA" id="ARBA00022737"/>
    </source>
</evidence>
<sequence length="386" mass="38725">MTSVLAADPTAPPYAVAVTWAGQHDAAVLLEGGKKALLAGGADEAFAGVKHSAVFDFDTGKWSDPLPLGTARQSHALTPLAGGKALITGGISAAGGAALATAELYDPAEGKWLPVEKPMKAGRWGHSAVALSNGKVLVAGGSTLRPGGKAMALRSAELFDPDAMTWETAGDMTDARTGHVAVVLSGGKKVLVCGGSVPVGTGDDPALAFCEIYDSTAAAGTNPWTPAATMRFPRSGHTATALSDTTVLVTGGKAPGVTAEGAFDPFARDTTEIFELTGTTGAWRDAEPMPGGRAFHRAVAVGGGRVVVTGGADDVTNEAGYRSVLRYEAGAWKPVAPGLAEGRWGFAAVASGSTVLVVGGIARTGLAAAAQKAELTATAEKFGSGS</sequence>
<dbReference type="AlphaFoldDB" id="A0A193C3Q6"/>
<name>A0A193C3Q6_AMYOR</name>
<dbReference type="InterPro" id="IPR037293">
    <property type="entry name" value="Gal_Oxidase_central_sf"/>
</dbReference>
<organism evidence="3 4">
    <name type="scientific">Amycolatopsis orientalis</name>
    <name type="common">Nocardia orientalis</name>
    <dbReference type="NCBI Taxonomy" id="31958"/>
    <lineage>
        <taxon>Bacteria</taxon>
        <taxon>Bacillati</taxon>
        <taxon>Actinomycetota</taxon>
        <taxon>Actinomycetes</taxon>
        <taxon>Pseudonocardiales</taxon>
        <taxon>Pseudonocardiaceae</taxon>
        <taxon>Amycolatopsis</taxon>
    </lineage>
</organism>
<proteinExistence type="predicted"/>
<dbReference type="RefSeq" id="WP_044850104.1">
    <property type="nucleotide sequence ID" value="NZ_CP016174.1"/>
</dbReference>
<evidence type="ECO:0000256" key="1">
    <source>
        <dbReference type="ARBA" id="ARBA00022441"/>
    </source>
</evidence>
<dbReference type="Gene3D" id="2.120.10.80">
    <property type="entry name" value="Kelch-type beta propeller"/>
    <property type="match status" value="1"/>
</dbReference>
<dbReference type="Proteomes" id="UP000093695">
    <property type="component" value="Chromosome"/>
</dbReference>
<keyword evidence="4" id="KW-1185">Reference proteome</keyword>
<accession>A0A193C3Q6</accession>